<dbReference type="GeneID" id="24439846"/>
<organism evidence="2 3">
    <name type="scientific">Tetrahymena thermophila (strain SB210)</name>
    <dbReference type="NCBI Taxonomy" id="312017"/>
    <lineage>
        <taxon>Eukaryota</taxon>
        <taxon>Sar</taxon>
        <taxon>Alveolata</taxon>
        <taxon>Ciliophora</taxon>
        <taxon>Intramacronucleata</taxon>
        <taxon>Oligohymenophorea</taxon>
        <taxon>Hymenostomatida</taxon>
        <taxon>Tetrahymenina</taxon>
        <taxon>Tetrahymenidae</taxon>
        <taxon>Tetrahymena</taxon>
    </lineage>
</organism>
<protein>
    <submittedName>
        <fullName evidence="2">Uncharacterized protein</fullName>
    </submittedName>
</protein>
<keyword evidence="3" id="KW-1185">Reference proteome</keyword>
<sequence>MIIVSTQYNIDEKKVKHQNGEQNMRQPNNLNELFPIPREHSLNQKTPIVLNVCDQDANYQKQLDQSGEIAKINQQLEKIILEKQQQRIQFQKLVQDQQNQFEKEKLIFKNKIKELKLKNKMLEMESQYLKNQQNNLPNNMNQN</sequence>
<proteinExistence type="predicted"/>
<dbReference type="RefSeq" id="XP_012653543.1">
    <property type="nucleotide sequence ID" value="XM_012798089.1"/>
</dbReference>
<name>W7XHN1_TETTS</name>
<dbReference type="KEGG" id="tet:TTHERM_000621059"/>
<gene>
    <name evidence="2" type="ORF">TTHERM_000621059</name>
</gene>
<accession>W7XHN1</accession>
<dbReference type="EMBL" id="GG662661">
    <property type="protein sequence ID" value="EWS73921.1"/>
    <property type="molecule type" value="Genomic_DNA"/>
</dbReference>
<keyword evidence="1" id="KW-0175">Coiled coil</keyword>
<dbReference type="InParanoid" id="W7XHN1"/>
<dbReference type="Proteomes" id="UP000009168">
    <property type="component" value="Unassembled WGS sequence"/>
</dbReference>
<reference evidence="3" key="1">
    <citation type="journal article" date="2006" name="PLoS Biol.">
        <title>Macronuclear genome sequence of the ciliate Tetrahymena thermophila, a model eukaryote.</title>
        <authorList>
            <person name="Eisen J.A."/>
            <person name="Coyne R.S."/>
            <person name="Wu M."/>
            <person name="Wu D."/>
            <person name="Thiagarajan M."/>
            <person name="Wortman J.R."/>
            <person name="Badger J.H."/>
            <person name="Ren Q."/>
            <person name="Amedeo P."/>
            <person name="Jones K.M."/>
            <person name="Tallon L.J."/>
            <person name="Delcher A.L."/>
            <person name="Salzberg S.L."/>
            <person name="Silva J.C."/>
            <person name="Haas B.J."/>
            <person name="Majoros W.H."/>
            <person name="Farzad M."/>
            <person name="Carlton J.M."/>
            <person name="Smith R.K. Jr."/>
            <person name="Garg J."/>
            <person name="Pearlman R.E."/>
            <person name="Karrer K.M."/>
            <person name="Sun L."/>
            <person name="Manning G."/>
            <person name="Elde N.C."/>
            <person name="Turkewitz A.P."/>
            <person name="Asai D.J."/>
            <person name="Wilkes D.E."/>
            <person name="Wang Y."/>
            <person name="Cai H."/>
            <person name="Collins K."/>
            <person name="Stewart B.A."/>
            <person name="Lee S.R."/>
            <person name="Wilamowska K."/>
            <person name="Weinberg Z."/>
            <person name="Ruzzo W.L."/>
            <person name="Wloga D."/>
            <person name="Gaertig J."/>
            <person name="Frankel J."/>
            <person name="Tsao C.-C."/>
            <person name="Gorovsky M.A."/>
            <person name="Keeling P.J."/>
            <person name="Waller R.F."/>
            <person name="Patron N.J."/>
            <person name="Cherry J.M."/>
            <person name="Stover N.A."/>
            <person name="Krieger C.J."/>
            <person name="del Toro C."/>
            <person name="Ryder H.F."/>
            <person name="Williamson S.C."/>
            <person name="Barbeau R.A."/>
            <person name="Hamilton E.P."/>
            <person name="Orias E."/>
        </authorList>
    </citation>
    <scope>NUCLEOTIDE SEQUENCE [LARGE SCALE GENOMIC DNA]</scope>
    <source>
        <strain evidence="3">SB210</strain>
    </source>
</reference>
<evidence type="ECO:0000313" key="3">
    <source>
        <dbReference type="Proteomes" id="UP000009168"/>
    </source>
</evidence>
<feature type="coiled-coil region" evidence="1">
    <location>
        <begin position="69"/>
        <end position="132"/>
    </location>
</feature>
<evidence type="ECO:0000256" key="1">
    <source>
        <dbReference type="SAM" id="Coils"/>
    </source>
</evidence>
<dbReference type="AlphaFoldDB" id="W7XHN1"/>
<evidence type="ECO:0000313" key="2">
    <source>
        <dbReference type="EMBL" id="EWS73921.1"/>
    </source>
</evidence>